<reference evidence="2" key="1">
    <citation type="submission" date="2017-01" db="EMBL/GenBank/DDBJ databases">
        <title>Draft genome of the species Salinivibrio sharmensis.</title>
        <authorList>
            <person name="Lopez-Hermoso C."/>
            <person name="De La Haba R."/>
            <person name="Sanchez-Porro C."/>
            <person name="Ventosa A."/>
        </authorList>
    </citation>
    <scope>NUCLEOTIDE SEQUENCE [LARGE SCALE GENOMIC DNA]</scope>
    <source>
        <strain evidence="2">CBH463</strain>
    </source>
</reference>
<evidence type="ECO:0000313" key="2">
    <source>
        <dbReference type="Proteomes" id="UP000188627"/>
    </source>
</evidence>
<evidence type="ECO:0000313" key="1">
    <source>
        <dbReference type="EMBL" id="OOE83168.1"/>
    </source>
</evidence>
<protein>
    <submittedName>
        <fullName evidence="1">Uncharacterized protein</fullName>
    </submittedName>
</protein>
<dbReference type="EMBL" id="MUFC01000038">
    <property type="protein sequence ID" value="OOE83168.1"/>
    <property type="molecule type" value="Genomic_DNA"/>
</dbReference>
<gene>
    <name evidence="1" type="ORF">BZG74_15490</name>
</gene>
<comment type="caution">
    <text evidence="1">The sequence shown here is derived from an EMBL/GenBank/DDBJ whole genome shotgun (WGS) entry which is preliminary data.</text>
</comment>
<sequence>MSTYSGLERHIARVLAKFPAIKQFVKFCYSRIIYSKNKKNYRYRTTFEPISYCNKMDDSFFGYYD</sequence>
<organism evidence="1 2">
    <name type="scientific">Salinivibrio sharmensis</name>
    <dbReference type="NCBI Taxonomy" id="390883"/>
    <lineage>
        <taxon>Bacteria</taxon>
        <taxon>Pseudomonadati</taxon>
        <taxon>Pseudomonadota</taxon>
        <taxon>Gammaproteobacteria</taxon>
        <taxon>Vibrionales</taxon>
        <taxon>Vibrionaceae</taxon>
        <taxon>Salinivibrio</taxon>
    </lineage>
</organism>
<proteinExistence type="predicted"/>
<keyword evidence="2" id="KW-1185">Reference proteome</keyword>
<name>A0ABX3K6V4_9GAMM</name>
<dbReference type="Proteomes" id="UP000188627">
    <property type="component" value="Unassembled WGS sequence"/>
</dbReference>
<accession>A0ABX3K6V4</accession>
<feature type="non-terminal residue" evidence="1">
    <location>
        <position position="65"/>
    </location>
</feature>